<keyword evidence="1" id="KW-0472">Membrane</keyword>
<organism evidence="2 3">
    <name type="scientific">Melanomma pulvis-pyrius CBS 109.77</name>
    <dbReference type="NCBI Taxonomy" id="1314802"/>
    <lineage>
        <taxon>Eukaryota</taxon>
        <taxon>Fungi</taxon>
        <taxon>Dikarya</taxon>
        <taxon>Ascomycota</taxon>
        <taxon>Pezizomycotina</taxon>
        <taxon>Dothideomycetes</taxon>
        <taxon>Pleosporomycetidae</taxon>
        <taxon>Pleosporales</taxon>
        <taxon>Melanommataceae</taxon>
        <taxon>Melanomma</taxon>
    </lineage>
</organism>
<sequence>MAPVLHISHSISAYHPWHAGDYDQLGNTCCGTQLSFSHHGQLLLTSLWIIDALLWNRDANGNISPIGTTTPPKWWKLTPWYALGILGCCALSLALVWHWRHRHTTDFQIYIGGSSEEKVVNAMKYWLPCGLSATALLIFVALIGWWYQRRL</sequence>
<reference evidence="2" key="1">
    <citation type="journal article" date="2020" name="Stud. Mycol.">
        <title>101 Dothideomycetes genomes: a test case for predicting lifestyles and emergence of pathogens.</title>
        <authorList>
            <person name="Haridas S."/>
            <person name="Albert R."/>
            <person name="Binder M."/>
            <person name="Bloem J."/>
            <person name="Labutti K."/>
            <person name="Salamov A."/>
            <person name="Andreopoulos B."/>
            <person name="Baker S."/>
            <person name="Barry K."/>
            <person name="Bills G."/>
            <person name="Bluhm B."/>
            <person name="Cannon C."/>
            <person name="Castanera R."/>
            <person name="Culley D."/>
            <person name="Daum C."/>
            <person name="Ezra D."/>
            <person name="Gonzalez J."/>
            <person name="Henrissat B."/>
            <person name="Kuo A."/>
            <person name="Liang C."/>
            <person name="Lipzen A."/>
            <person name="Lutzoni F."/>
            <person name="Magnuson J."/>
            <person name="Mondo S."/>
            <person name="Nolan M."/>
            <person name="Ohm R."/>
            <person name="Pangilinan J."/>
            <person name="Park H.-J."/>
            <person name="Ramirez L."/>
            <person name="Alfaro M."/>
            <person name="Sun H."/>
            <person name="Tritt A."/>
            <person name="Yoshinaga Y."/>
            <person name="Zwiers L.-H."/>
            <person name="Turgeon B."/>
            <person name="Goodwin S."/>
            <person name="Spatafora J."/>
            <person name="Crous P."/>
            <person name="Grigoriev I."/>
        </authorList>
    </citation>
    <scope>NUCLEOTIDE SEQUENCE</scope>
    <source>
        <strain evidence="2">CBS 109.77</strain>
    </source>
</reference>
<feature type="transmembrane region" description="Helical" evidence="1">
    <location>
        <begin position="125"/>
        <end position="147"/>
    </location>
</feature>
<keyword evidence="1" id="KW-1133">Transmembrane helix</keyword>
<keyword evidence="1" id="KW-0812">Transmembrane</keyword>
<evidence type="ECO:0000313" key="2">
    <source>
        <dbReference type="EMBL" id="KAF2795922.1"/>
    </source>
</evidence>
<accession>A0A6A6XHN7</accession>
<gene>
    <name evidence="2" type="ORF">K505DRAFT_335616</name>
</gene>
<dbReference type="Proteomes" id="UP000799757">
    <property type="component" value="Unassembled WGS sequence"/>
</dbReference>
<evidence type="ECO:0000256" key="1">
    <source>
        <dbReference type="SAM" id="Phobius"/>
    </source>
</evidence>
<keyword evidence="3" id="KW-1185">Reference proteome</keyword>
<proteinExistence type="predicted"/>
<dbReference type="EMBL" id="MU001844">
    <property type="protein sequence ID" value="KAF2795922.1"/>
    <property type="molecule type" value="Genomic_DNA"/>
</dbReference>
<feature type="transmembrane region" description="Helical" evidence="1">
    <location>
        <begin position="80"/>
        <end position="99"/>
    </location>
</feature>
<protein>
    <submittedName>
        <fullName evidence="2">Uncharacterized protein</fullName>
    </submittedName>
</protein>
<dbReference type="AlphaFoldDB" id="A0A6A6XHN7"/>
<name>A0A6A6XHN7_9PLEO</name>
<evidence type="ECO:0000313" key="3">
    <source>
        <dbReference type="Proteomes" id="UP000799757"/>
    </source>
</evidence>